<feature type="compositionally biased region" description="Polar residues" evidence="1">
    <location>
        <begin position="53"/>
        <end position="67"/>
    </location>
</feature>
<proteinExistence type="predicted"/>
<gene>
    <name evidence="2" type="ORF">MARPO_0108s0019</name>
</gene>
<dbReference type="EMBL" id="KZ772780">
    <property type="protein sequence ID" value="PTQ31671.1"/>
    <property type="molecule type" value="Genomic_DNA"/>
</dbReference>
<dbReference type="AlphaFoldDB" id="A0A2R6WCU1"/>
<name>A0A2R6WCU1_MARPO</name>
<evidence type="ECO:0000313" key="3">
    <source>
        <dbReference type="Proteomes" id="UP000244005"/>
    </source>
</evidence>
<sequence>MGCSEPRTTSAIASWHLYAVHCAPKFCGRCPPAPARPRPSPCGASFGARDPTAVSTTTQPLKTSISPLLSEDEVPTTELAELMGLSDGLAGLTVGDNRFLTASLNEEDRFFKSLF</sequence>
<evidence type="ECO:0000256" key="1">
    <source>
        <dbReference type="SAM" id="MobiDB-lite"/>
    </source>
</evidence>
<dbReference type="Proteomes" id="UP000244005">
    <property type="component" value="Unassembled WGS sequence"/>
</dbReference>
<organism evidence="2 3">
    <name type="scientific">Marchantia polymorpha</name>
    <name type="common">Common liverwort</name>
    <name type="synonym">Marchantia aquatica</name>
    <dbReference type="NCBI Taxonomy" id="3197"/>
    <lineage>
        <taxon>Eukaryota</taxon>
        <taxon>Viridiplantae</taxon>
        <taxon>Streptophyta</taxon>
        <taxon>Embryophyta</taxon>
        <taxon>Marchantiophyta</taxon>
        <taxon>Marchantiopsida</taxon>
        <taxon>Marchantiidae</taxon>
        <taxon>Marchantiales</taxon>
        <taxon>Marchantiaceae</taxon>
        <taxon>Marchantia</taxon>
    </lineage>
</organism>
<feature type="region of interest" description="Disordered" evidence="1">
    <location>
        <begin position="34"/>
        <end position="70"/>
    </location>
</feature>
<protein>
    <submittedName>
        <fullName evidence="2">Uncharacterized protein</fullName>
    </submittedName>
</protein>
<reference evidence="3" key="1">
    <citation type="journal article" date="2017" name="Cell">
        <title>Insights into land plant evolution garnered from the Marchantia polymorpha genome.</title>
        <authorList>
            <person name="Bowman J.L."/>
            <person name="Kohchi T."/>
            <person name="Yamato K.T."/>
            <person name="Jenkins J."/>
            <person name="Shu S."/>
            <person name="Ishizaki K."/>
            <person name="Yamaoka S."/>
            <person name="Nishihama R."/>
            <person name="Nakamura Y."/>
            <person name="Berger F."/>
            <person name="Adam C."/>
            <person name="Aki S.S."/>
            <person name="Althoff F."/>
            <person name="Araki T."/>
            <person name="Arteaga-Vazquez M.A."/>
            <person name="Balasubrmanian S."/>
            <person name="Barry K."/>
            <person name="Bauer D."/>
            <person name="Boehm C.R."/>
            <person name="Briginshaw L."/>
            <person name="Caballero-Perez J."/>
            <person name="Catarino B."/>
            <person name="Chen F."/>
            <person name="Chiyoda S."/>
            <person name="Chovatia M."/>
            <person name="Davies K.M."/>
            <person name="Delmans M."/>
            <person name="Demura T."/>
            <person name="Dierschke T."/>
            <person name="Dolan L."/>
            <person name="Dorantes-Acosta A.E."/>
            <person name="Eklund D.M."/>
            <person name="Florent S.N."/>
            <person name="Flores-Sandoval E."/>
            <person name="Fujiyama A."/>
            <person name="Fukuzawa H."/>
            <person name="Galik B."/>
            <person name="Grimanelli D."/>
            <person name="Grimwood J."/>
            <person name="Grossniklaus U."/>
            <person name="Hamada T."/>
            <person name="Haseloff J."/>
            <person name="Hetherington A.J."/>
            <person name="Higo A."/>
            <person name="Hirakawa Y."/>
            <person name="Hundley H.N."/>
            <person name="Ikeda Y."/>
            <person name="Inoue K."/>
            <person name="Inoue S.I."/>
            <person name="Ishida S."/>
            <person name="Jia Q."/>
            <person name="Kakita M."/>
            <person name="Kanazawa T."/>
            <person name="Kawai Y."/>
            <person name="Kawashima T."/>
            <person name="Kennedy M."/>
            <person name="Kinose K."/>
            <person name="Kinoshita T."/>
            <person name="Kohara Y."/>
            <person name="Koide E."/>
            <person name="Komatsu K."/>
            <person name="Kopischke S."/>
            <person name="Kubo M."/>
            <person name="Kyozuka J."/>
            <person name="Lagercrantz U."/>
            <person name="Lin S.S."/>
            <person name="Lindquist E."/>
            <person name="Lipzen A.M."/>
            <person name="Lu C.W."/>
            <person name="De Luna E."/>
            <person name="Martienssen R.A."/>
            <person name="Minamino N."/>
            <person name="Mizutani M."/>
            <person name="Mizutani M."/>
            <person name="Mochizuki N."/>
            <person name="Monte I."/>
            <person name="Mosher R."/>
            <person name="Nagasaki H."/>
            <person name="Nakagami H."/>
            <person name="Naramoto S."/>
            <person name="Nishitani K."/>
            <person name="Ohtani M."/>
            <person name="Okamoto T."/>
            <person name="Okumura M."/>
            <person name="Phillips J."/>
            <person name="Pollak B."/>
            <person name="Reinders A."/>
            <person name="Rovekamp M."/>
            <person name="Sano R."/>
            <person name="Sawa S."/>
            <person name="Schmid M.W."/>
            <person name="Shirakawa M."/>
            <person name="Solano R."/>
            <person name="Spunde A."/>
            <person name="Suetsugu N."/>
            <person name="Sugano S."/>
            <person name="Sugiyama A."/>
            <person name="Sun R."/>
            <person name="Suzuki Y."/>
            <person name="Takenaka M."/>
            <person name="Takezawa D."/>
            <person name="Tomogane H."/>
            <person name="Tsuzuki M."/>
            <person name="Ueda T."/>
            <person name="Umeda M."/>
            <person name="Ward J.M."/>
            <person name="Watanabe Y."/>
            <person name="Yazaki K."/>
            <person name="Yokoyama R."/>
            <person name="Yoshitake Y."/>
            <person name="Yotsui I."/>
            <person name="Zachgo S."/>
            <person name="Schmutz J."/>
        </authorList>
    </citation>
    <scope>NUCLEOTIDE SEQUENCE [LARGE SCALE GENOMIC DNA]</scope>
    <source>
        <strain evidence="3">Tak-1</strain>
    </source>
</reference>
<keyword evidence="3" id="KW-1185">Reference proteome</keyword>
<evidence type="ECO:0000313" key="2">
    <source>
        <dbReference type="EMBL" id="PTQ31671.1"/>
    </source>
</evidence>
<accession>A0A2R6WCU1</accession>
<dbReference type="Gramene" id="Mp8g13950.1">
    <property type="protein sequence ID" value="Mp8g13950.1.cds"/>
    <property type="gene ID" value="Mp8g13950"/>
</dbReference>